<comment type="caution">
    <text evidence="2">The sequence shown here is derived from an EMBL/GenBank/DDBJ whole genome shotgun (WGS) entry which is preliminary data.</text>
</comment>
<protein>
    <submittedName>
        <fullName evidence="2">Alkaline phosphatase family protein</fullName>
    </submittedName>
</protein>
<name>A0A327MZN1_PSEFL</name>
<evidence type="ECO:0000259" key="1">
    <source>
        <dbReference type="Pfam" id="PF09423"/>
    </source>
</evidence>
<dbReference type="CDD" id="cd07389">
    <property type="entry name" value="MPP_PhoD"/>
    <property type="match status" value="1"/>
</dbReference>
<gene>
    <name evidence="2" type="ORF">DOZ80_15935</name>
</gene>
<dbReference type="Proteomes" id="UP000249493">
    <property type="component" value="Unassembled WGS sequence"/>
</dbReference>
<dbReference type="InterPro" id="IPR018946">
    <property type="entry name" value="PhoD-like_MPP"/>
</dbReference>
<dbReference type="Pfam" id="PF09423">
    <property type="entry name" value="PhoD"/>
    <property type="match status" value="1"/>
</dbReference>
<dbReference type="AlphaFoldDB" id="A0A327MZN1"/>
<sequence length="458" mass="51996">MKLNTPIVGPILGHTTHNEARIMLAGATGNTTALAVIRYRQTGELKWSTPHFSDLPANDNTTGVVVLTNLQPSMKYTYQAGWCIPASSTRPQDIAFAWPEQEHTFWTVSAESDIKRSYIIGSCRYLNLTANEPVDPQRGDRIFKVMADQNLRTDGLVMVGDQIYADDLNFAFPDRNLSDFLRKYRAAFSQPHIKNIMSNTPTYMILDDHEIEDNWPAKRAPNDDELYNNAMKAYQLYQCSHSPAYTLAPDNTINRKLEHYWYQFTNGNLEWFVTDTRTQRNLSPNDRRLMDHTQEKALTDWLLTSNAKVKFIVTSVMFYPDLKNDGGDAWKSFPEQRNRLLEFIRMNKIKNVVFVSGDVHGSMTSRLTHSEDKDFIVHTIVSSPLCNTTLLPYAKTADFILDRPLTTIGTGSYSLALTSNKVIGTDNFARITVEGNRITVGFFDNTGQNLQPVTIPLV</sequence>
<dbReference type="Gene3D" id="3.60.21.70">
    <property type="entry name" value="PhoD-like phosphatase"/>
    <property type="match status" value="1"/>
</dbReference>
<evidence type="ECO:0000313" key="2">
    <source>
        <dbReference type="EMBL" id="RAI68450.1"/>
    </source>
</evidence>
<feature type="domain" description="PhoD-like phosphatase metallophosphatase" evidence="1">
    <location>
        <begin position="141"/>
        <end position="395"/>
    </location>
</feature>
<dbReference type="SUPFAM" id="SSF56300">
    <property type="entry name" value="Metallo-dependent phosphatases"/>
    <property type="match status" value="1"/>
</dbReference>
<reference evidence="2 3" key="1">
    <citation type="submission" date="2018-06" db="EMBL/GenBank/DDBJ databases">
        <authorList>
            <person name="Zhirakovskaya E."/>
        </authorList>
    </citation>
    <scope>NUCLEOTIDE SEQUENCE [LARGE SCALE GENOMIC DNA]</scope>
    <source>
        <strain evidence="2 3">LY3</strain>
    </source>
</reference>
<dbReference type="InterPro" id="IPR029052">
    <property type="entry name" value="Metallo-depent_PP-like"/>
</dbReference>
<evidence type="ECO:0000313" key="3">
    <source>
        <dbReference type="Proteomes" id="UP000249493"/>
    </source>
</evidence>
<accession>A0A327MZN1</accession>
<dbReference type="InterPro" id="IPR038607">
    <property type="entry name" value="PhoD-like_sf"/>
</dbReference>
<dbReference type="PANTHER" id="PTHR43606:SF2">
    <property type="entry name" value="ALKALINE PHOSPHATASE FAMILY PROTEIN (AFU_ORTHOLOGUE AFUA_5G03860)"/>
    <property type="match status" value="1"/>
</dbReference>
<proteinExistence type="predicted"/>
<organism evidence="2 3">
    <name type="scientific">Pseudomonas fluorescens</name>
    <dbReference type="NCBI Taxonomy" id="294"/>
    <lineage>
        <taxon>Bacteria</taxon>
        <taxon>Pseudomonadati</taxon>
        <taxon>Pseudomonadota</taxon>
        <taxon>Gammaproteobacteria</taxon>
        <taxon>Pseudomonadales</taxon>
        <taxon>Pseudomonadaceae</taxon>
        <taxon>Pseudomonas</taxon>
    </lineage>
</organism>
<dbReference type="RefSeq" id="WP_111284176.1">
    <property type="nucleotide sequence ID" value="NZ_QLIN01000006.1"/>
</dbReference>
<dbReference type="PANTHER" id="PTHR43606">
    <property type="entry name" value="PHOSPHATASE, PUTATIVE (AFU_ORTHOLOGUE AFUA_6G08710)-RELATED"/>
    <property type="match status" value="1"/>
</dbReference>
<dbReference type="InterPro" id="IPR052900">
    <property type="entry name" value="Phospholipid_Metab_Enz"/>
</dbReference>
<dbReference type="EMBL" id="QLIN01000006">
    <property type="protein sequence ID" value="RAI68450.1"/>
    <property type="molecule type" value="Genomic_DNA"/>
</dbReference>